<keyword evidence="5" id="KW-1185">Reference proteome</keyword>
<sequence>MEKEEVIAMHSDRSGRSGPWEQRFEDLVLGVLPQHSRHAPLDPALDLKTAGLDSMATVELLVRLEEAYGVDFPDATLSGETFATPAALWRVLTAQRADDAVTSEGEPTCAS</sequence>
<dbReference type="Gene3D" id="1.10.1200.10">
    <property type="entry name" value="ACP-like"/>
    <property type="match status" value="1"/>
</dbReference>
<keyword evidence="1" id="KW-0596">Phosphopantetheine</keyword>
<dbReference type="InterPro" id="IPR036736">
    <property type="entry name" value="ACP-like_sf"/>
</dbReference>
<organism evidence="4 5">
    <name type="scientific">Streptomyces bingchenggensis (strain BCW-1)</name>
    <dbReference type="NCBI Taxonomy" id="749414"/>
    <lineage>
        <taxon>Bacteria</taxon>
        <taxon>Bacillati</taxon>
        <taxon>Actinomycetota</taxon>
        <taxon>Actinomycetes</taxon>
        <taxon>Kitasatosporales</taxon>
        <taxon>Streptomycetaceae</taxon>
        <taxon>Streptomyces</taxon>
    </lineage>
</organism>
<evidence type="ECO:0000313" key="4">
    <source>
        <dbReference type="EMBL" id="ADI09981.1"/>
    </source>
</evidence>
<dbReference type="SUPFAM" id="SSF47336">
    <property type="entry name" value="ACP-like"/>
    <property type="match status" value="1"/>
</dbReference>
<evidence type="ECO:0000256" key="1">
    <source>
        <dbReference type="ARBA" id="ARBA00022450"/>
    </source>
</evidence>
<dbReference type="eggNOG" id="COG0236">
    <property type="taxonomic scope" value="Bacteria"/>
</dbReference>
<dbReference type="Pfam" id="PF00550">
    <property type="entry name" value="PP-binding"/>
    <property type="match status" value="1"/>
</dbReference>
<dbReference type="InterPro" id="IPR009081">
    <property type="entry name" value="PP-bd_ACP"/>
</dbReference>
<evidence type="ECO:0000259" key="3">
    <source>
        <dbReference type="PROSITE" id="PS50075"/>
    </source>
</evidence>
<reference evidence="4 5" key="1">
    <citation type="journal article" date="2010" name="J. Bacteriol.">
        <title>Genome sequence of the milbemycin-producing bacterium Streptomyces bingchenggensis.</title>
        <authorList>
            <person name="Wang X.J."/>
            <person name="Yan Y.J."/>
            <person name="Zhang B."/>
            <person name="An J."/>
            <person name="Wang J.J."/>
            <person name="Tian J."/>
            <person name="Jiang L."/>
            <person name="Chen Y.H."/>
            <person name="Huang S.X."/>
            <person name="Yin M."/>
            <person name="Zhang J."/>
            <person name="Gao A.L."/>
            <person name="Liu C.X."/>
            <person name="Zhu Z.X."/>
            <person name="Xiang W.S."/>
        </authorList>
    </citation>
    <scope>NUCLEOTIDE SEQUENCE [LARGE SCALE GENOMIC DNA]</scope>
    <source>
        <strain evidence="4 5">BCW-1</strain>
    </source>
</reference>
<proteinExistence type="predicted"/>
<dbReference type="RefSeq" id="WP_014179431.1">
    <property type="nucleotide sequence ID" value="NC_016582.1"/>
</dbReference>
<dbReference type="EMBL" id="CP002047">
    <property type="protein sequence ID" value="ADI09981.1"/>
    <property type="molecule type" value="Genomic_DNA"/>
</dbReference>
<dbReference type="STRING" id="749414.SBI_06861"/>
<dbReference type="PATRIC" id="fig|749414.3.peg.7057"/>
<name>D7BZS6_STRBB</name>
<protein>
    <submittedName>
        <fullName evidence="4">Putative pyridoxal-dependent decarboxylase</fullName>
    </submittedName>
</protein>
<dbReference type="KEGG" id="sbh:SBI_06861"/>
<dbReference type="Proteomes" id="UP000000377">
    <property type="component" value="Chromosome"/>
</dbReference>
<accession>D7BZS6</accession>
<dbReference type="HOGENOM" id="CLU_108696_10_2_11"/>
<dbReference type="PROSITE" id="PS50075">
    <property type="entry name" value="CARRIER"/>
    <property type="match status" value="1"/>
</dbReference>
<dbReference type="InterPro" id="IPR006162">
    <property type="entry name" value="Ppantetheine_attach_site"/>
</dbReference>
<keyword evidence="2" id="KW-0597">Phosphoprotein</keyword>
<feature type="domain" description="Carrier" evidence="3">
    <location>
        <begin position="18"/>
        <end position="96"/>
    </location>
</feature>
<evidence type="ECO:0000256" key="2">
    <source>
        <dbReference type="ARBA" id="ARBA00022553"/>
    </source>
</evidence>
<gene>
    <name evidence="4" type="ordered locus">SBI_06861</name>
</gene>
<dbReference type="AlphaFoldDB" id="D7BZS6"/>
<dbReference type="PROSITE" id="PS00012">
    <property type="entry name" value="PHOSPHOPANTETHEINE"/>
    <property type="match status" value="1"/>
</dbReference>
<evidence type="ECO:0000313" key="5">
    <source>
        <dbReference type="Proteomes" id="UP000000377"/>
    </source>
</evidence>